<protein>
    <submittedName>
        <fullName evidence="7">Lysoplasmalogenase</fullName>
    </submittedName>
</protein>
<dbReference type="Proteomes" id="UP000249393">
    <property type="component" value="Unassembled WGS sequence"/>
</dbReference>
<dbReference type="PANTHER" id="PTHR31885">
    <property type="entry name" value="GH04784P"/>
    <property type="match status" value="1"/>
</dbReference>
<evidence type="ECO:0000256" key="1">
    <source>
        <dbReference type="ARBA" id="ARBA00004141"/>
    </source>
</evidence>
<dbReference type="AlphaFoldDB" id="A0A2W5UVI4"/>
<dbReference type="GO" id="GO:0016787">
    <property type="term" value="F:hydrolase activity"/>
    <property type="evidence" value="ECO:0007669"/>
    <property type="project" value="TreeGrafter"/>
</dbReference>
<dbReference type="EMBL" id="QFQZ01000102">
    <property type="protein sequence ID" value="PZR31012.1"/>
    <property type="molecule type" value="Genomic_DNA"/>
</dbReference>
<reference evidence="7 8" key="1">
    <citation type="submission" date="2017-08" db="EMBL/GenBank/DDBJ databases">
        <title>Infants hospitalized years apart are colonized by the same room-sourced microbial strains.</title>
        <authorList>
            <person name="Brooks B."/>
            <person name="Olm M.R."/>
            <person name="Firek B.A."/>
            <person name="Baker R."/>
            <person name="Thomas B.C."/>
            <person name="Morowitz M.J."/>
            <person name="Banfield J.F."/>
        </authorList>
    </citation>
    <scope>NUCLEOTIDE SEQUENCE [LARGE SCALE GENOMIC DNA]</scope>
    <source>
        <strain evidence="7">S2_003_000_R2_4</strain>
    </source>
</reference>
<sequence length="217" mass="22285">MSKAASARWVLIASVIAGVSYIASWGLKLPMPAEVLWKGAGVGLLAVYAALKARATDGWLLAAVMALGALGDVLLVTSGLTIGALAFLAGHLTAIALYARNRRKASTLAFLAAAAFIPVVVGIAFHLPADRAGAPGVALYATGLSAMAASAWLSRFPRGRVALGALMFVVSDLLIFARGGLLPESFATGLAVWGLYYAGQLMICLGVTAALTTERAR</sequence>
<feature type="transmembrane region" description="Helical" evidence="6">
    <location>
        <begin position="161"/>
        <end position="181"/>
    </location>
</feature>
<dbReference type="PANTHER" id="PTHR31885:SF6">
    <property type="entry name" value="GH04784P"/>
    <property type="match status" value="1"/>
</dbReference>
<keyword evidence="5 6" id="KW-0472">Membrane</keyword>
<comment type="similarity">
    <text evidence="2">Belongs to the TMEM86 family.</text>
</comment>
<accession>A0A2W5UVI4</accession>
<evidence type="ECO:0000256" key="4">
    <source>
        <dbReference type="ARBA" id="ARBA00022989"/>
    </source>
</evidence>
<comment type="subcellular location">
    <subcellularLocation>
        <location evidence="1">Membrane</location>
        <topology evidence="1">Multi-pass membrane protein</topology>
    </subcellularLocation>
</comment>
<feature type="transmembrane region" description="Helical" evidence="6">
    <location>
        <begin position="193"/>
        <end position="212"/>
    </location>
</feature>
<dbReference type="RefSeq" id="WP_304282291.1">
    <property type="nucleotide sequence ID" value="NZ_QFQZ01000102.1"/>
</dbReference>
<evidence type="ECO:0000256" key="3">
    <source>
        <dbReference type="ARBA" id="ARBA00022692"/>
    </source>
</evidence>
<feature type="transmembrane region" description="Helical" evidence="6">
    <location>
        <begin position="106"/>
        <end position="125"/>
    </location>
</feature>
<evidence type="ECO:0000313" key="8">
    <source>
        <dbReference type="Proteomes" id="UP000249393"/>
    </source>
</evidence>
<evidence type="ECO:0000256" key="5">
    <source>
        <dbReference type="ARBA" id="ARBA00023136"/>
    </source>
</evidence>
<comment type="caution">
    <text evidence="7">The sequence shown here is derived from an EMBL/GenBank/DDBJ whole genome shotgun (WGS) entry which is preliminary data.</text>
</comment>
<evidence type="ECO:0000256" key="6">
    <source>
        <dbReference type="SAM" id="Phobius"/>
    </source>
</evidence>
<evidence type="ECO:0000313" key="7">
    <source>
        <dbReference type="EMBL" id="PZR31012.1"/>
    </source>
</evidence>
<feature type="transmembrane region" description="Helical" evidence="6">
    <location>
        <begin position="7"/>
        <end position="23"/>
    </location>
</feature>
<feature type="transmembrane region" description="Helical" evidence="6">
    <location>
        <begin position="82"/>
        <end position="99"/>
    </location>
</feature>
<gene>
    <name evidence="7" type="ORF">DI526_20875</name>
</gene>
<proteinExistence type="inferred from homology"/>
<organism evidence="7 8">
    <name type="scientific">Caulobacter segnis</name>
    <dbReference type="NCBI Taxonomy" id="88688"/>
    <lineage>
        <taxon>Bacteria</taxon>
        <taxon>Pseudomonadati</taxon>
        <taxon>Pseudomonadota</taxon>
        <taxon>Alphaproteobacteria</taxon>
        <taxon>Caulobacterales</taxon>
        <taxon>Caulobacteraceae</taxon>
        <taxon>Caulobacter</taxon>
    </lineage>
</organism>
<dbReference type="Pfam" id="PF07947">
    <property type="entry name" value="YhhN"/>
    <property type="match status" value="1"/>
</dbReference>
<keyword evidence="3 6" id="KW-0812">Transmembrane</keyword>
<dbReference type="InterPro" id="IPR012506">
    <property type="entry name" value="TMEM86B-like"/>
</dbReference>
<feature type="transmembrane region" description="Helical" evidence="6">
    <location>
        <begin position="137"/>
        <end position="154"/>
    </location>
</feature>
<name>A0A2W5UVI4_9CAUL</name>
<keyword evidence="4 6" id="KW-1133">Transmembrane helix</keyword>
<dbReference type="GO" id="GO:0016020">
    <property type="term" value="C:membrane"/>
    <property type="evidence" value="ECO:0007669"/>
    <property type="project" value="UniProtKB-SubCell"/>
</dbReference>
<evidence type="ECO:0000256" key="2">
    <source>
        <dbReference type="ARBA" id="ARBA00007375"/>
    </source>
</evidence>